<dbReference type="SMART" id="SM00450">
    <property type="entry name" value="RHOD"/>
    <property type="match status" value="1"/>
</dbReference>
<dbReference type="InterPro" id="IPR036873">
    <property type="entry name" value="Rhodanese-like_dom_sf"/>
</dbReference>
<accession>W8T7J7</accession>
<evidence type="ECO:0000259" key="1">
    <source>
        <dbReference type="PROSITE" id="PS50206"/>
    </source>
</evidence>
<dbReference type="RefSeq" id="WP_025435848.1">
    <property type="nucleotide sequence ID" value="NZ_CP007452.1"/>
</dbReference>
<feature type="domain" description="Rhodanese" evidence="1">
    <location>
        <begin position="18"/>
        <end position="105"/>
    </location>
</feature>
<evidence type="ECO:0000313" key="3">
    <source>
        <dbReference type="Proteomes" id="UP000019591"/>
    </source>
</evidence>
<dbReference type="Proteomes" id="UP000019591">
    <property type="component" value="Chromosome"/>
</dbReference>
<dbReference type="AlphaFoldDB" id="W8T7J7"/>
<dbReference type="Gene3D" id="3.40.250.10">
    <property type="entry name" value="Rhodanese-like domain"/>
    <property type="match status" value="1"/>
</dbReference>
<evidence type="ECO:0000313" key="2">
    <source>
        <dbReference type="EMBL" id="AHM56870.1"/>
    </source>
</evidence>
<dbReference type="EMBL" id="CP007452">
    <property type="protein sequence ID" value="AHM56870.1"/>
    <property type="molecule type" value="Genomic_DNA"/>
</dbReference>
<reference evidence="2 3" key="1">
    <citation type="journal article" date="2014" name="Genome Announc.">
        <title>Complete Genome Sequence of Amino Acid-Utilizing Eubacterium acidaminophilum al-2 (DSM 3953).</title>
        <authorList>
            <person name="Poehlein A."/>
            <person name="Andreesen J.R."/>
            <person name="Daniel R."/>
        </authorList>
    </citation>
    <scope>NUCLEOTIDE SEQUENCE [LARGE SCALE GENOMIC DNA]</scope>
    <source>
        <strain evidence="2 3">DSM 3953</strain>
    </source>
</reference>
<dbReference type="CDD" id="cd00158">
    <property type="entry name" value="RHOD"/>
    <property type="match status" value="1"/>
</dbReference>
<protein>
    <recommendedName>
        <fullName evidence="1">Rhodanese domain-containing protein</fullName>
    </recommendedName>
</protein>
<dbReference type="PANTHER" id="PTHR43031">
    <property type="entry name" value="FAD-DEPENDENT OXIDOREDUCTASE"/>
    <property type="match status" value="1"/>
</dbReference>
<dbReference type="Pfam" id="PF00581">
    <property type="entry name" value="Rhodanese"/>
    <property type="match status" value="1"/>
</dbReference>
<dbReference type="STRING" id="1286171.EAL2_c15750"/>
<organism evidence="2 3">
    <name type="scientific">Peptoclostridium acidaminophilum DSM 3953</name>
    <dbReference type="NCBI Taxonomy" id="1286171"/>
    <lineage>
        <taxon>Bacteria</taxon>
        <taxon>Bacillati</taxon>
        <taxon>Bacillota</taxon>
        <taxon>Clostridia</taxon>
        <taxon>Peptostreptococcales</taxon>
        <taxon>Peptoclostridiaceae</taxon>
        <taxon>Peptoclostridium</taxon>
    </lineage>
</organism>
<dbReference type="eggNOG" id="COG0607">
    <property type="taxonomic scope" value="Bacteria"/>
</dbReference>
<proteinExistence type="predicted"/>
<dbReference type="PANTHER" id="PTHR43031:SF1">
    <property type="entry name" value="PYRIDINE NUCLEOTIDE-DISULPHIDE OXIDOREDUCTASE"/>
    <property type="match status" value="1"/>
</dbReference>
<dbReference type="OrthoDB" id="9800872at2"/>
<dbReference type="KEGG" id="eac:EAL2_c15750"/>
<dbReference type="PROSITE" id="PS50206">
    <property type="entry name" value="RHODANESE_3"/>
    <property type="match status" value="1"/>
</dbReference>
<sequence length="107" mass="11835">MSAIKNVTSAEAKKLLDTEKDLLVIDVRSEGEYLGGHIPGAVHMPITEMVQKADELKSMSDKPVLLYCLSGNRSPKPAMLLEKIGFSKVYHLACGISDWPYEIDDEI</sequence>
<dbReference type="InterPro" id="IPR050229">
    <property type="entry name" value="GlpE_sulfurtransferase"/>
</dbReference>
<gene>
    <name evidence="2" type="ORF">EAL2_c15750</name>
</gene>
<dbReference type="PATRIC" id="fig|1286171.3.peg.1526"/>
<keyword evidence="3" id="KW-1185">Reference proteome</keyword>
<name>W8T7J7_PEPAC</name>
<dbReference type="HOGENOM" id="CLU_089574_13_2_9"/>
<dbReference type="InterPro" id="IPR001763">
    <property type="entry name" value="Rhodanese-like_dom"/>
</dbReference>
<dbReference type="SUPFAM" id="SSF52821">
    <property type="entry name" value="Rhodanese/Cell cycle control phosphatase"/>
    <property type="match status" value="1"/>
</dbReference>